<dbReference type="Proteomes" id="UP000199409">
    <property type="component" value="Unassembled WGS sequence"/>
</dbReference>
<sequence>MIIAVTAKEASLQSEVDPRFGRAAYFLIANSATGEVYAHDNTEGIEADNGAGTGASQQLAEFKVDVLYTGHVGPKAAEVLDKAKIAYHENTTGTVEEVLSRIPQESQPQEAPKETVSAPENGAFRLAIPADSDAGLTAQRSGHFGKCAYYTLIDIKDQEVQQVVAMKNGGHVQGGCSVPVILLNANHVDKLIVAGIGGRPLQGFRDAGIEVYAGAGQTVQESVDLFLAEQLAPISNDQVCGGGA</sequence>
<dbReference type="InterPro" id="IPR036105">
    <property type="entry name" value="DiNase_FeMo-co_biosyn_sf"/>
</dbReference>
<protein>
    <submittedName>
        <fullName evidence="2">Predicted Fe-Mo cluster-binding protein, NifX family</fullName>
    </submittedName>
</protein>
<dbReference type="AlphaFoldDB" id="A0A1H3W8G9"/>
<evidence type="ECO:0000259" key="1">
    <source>
        <dbReference type="Pfam" id="PF02579"/>
    </source>
</evidence>
<keyword evidence="3" id="KW-1185">Reference proteome</keyword>
<feature type="domain" description="Dinitrogenase iron-molybdenum cofactor biosynthesis" evidence="1">
    <location>
        <begin position="140"/>
        <end position="227"/>
    </location>
</feature>
<reference evidence="2 3" key="1">
    <citation type="submission" date="2016-10" db="EMBL/GenBank/DDBJ databases">
        <authorList>
            <person name="de Groot N.N."/>
        </authorList>
    </citation>
    <scope>NUCLEOTIDE SEQUENCE [LARGE SCALE GENOMIC DNA]</scope>
    <source>
        <strain evidence="2 3">DSM 7343</strain>
    </source>
</reference>
<evidence type="ECO:0000313" key="2">
    <source>
        <dbReference type="EMBL" id="SDZ83395.1"/>
    </source>
</evidence>
<organism evidence="2 3">
    <name type="scientific">Desulfuromusa kysingii</name>
    <dbReference type="NCBI Taxonomy" id="37625"/>
    <lineage>
        <taxon>Bacteria</taxon>
        <taxon>Pseudomonadati</taxon>
        <taxon>Thermodesulfobacteriota</taxon>
        <taxon>Desulfuromonadia</taxon>
        <taxon>Desulfuromonadales</taxon>
        <taxon>Geopsychrobacteraceae</taxon>
        <taxon>Desulfuromusa</taxon>
    </lineage>
</organism>
<proteinExistence type="predicted"/>
<gene>
    <name evidence="2" type="ORF">SAMN05660420_00535</name>
</gene>
<dbReference type="RefSeq" id="WP_092344422.1">
    <property type="nucleotide sequence ID" value="NZ_FNQN01000001.1"/>
</dbReference>
<dbReference type="PANTHER" id="PTHR42983:SF1">
    <property type="entry name" value="IRON-MOLYBDENUM PROTEIN"/>
    <property type="match status" value="1"/>
</dbReference>
<dbReference type="SUPFAM" id="SSF53146">
    <property type="entry name" value="Nitrogenase accessory factor-like"/>
    <property type="match status" value="2"/>
</dbReference>
<dbReference type="PANTHER" id="PTHR42983">
    <property type="entry name" value="DINITROGENASE IRON-MOLYBDENUM COFACTOR PROTEIN-RELATED"/>
    <property type="match status" value="1"/>
</dbReference>
<feature type="domain" description="Dinitrogenase iron-molybdenum cofactor biosynthesis" evidence="1">
    <location>
        <begin position="13"/>
        <end position="101"/>
    </location>
</feature>
<dbReference type="OrthoDB" id="9807451at2"/>
<dbReference type="InterPro" id="IPR003731">
    <property type="entry name" value="Di-Nase_FeMo-co_biosynth"/>
</dbReference>
<name>A0A1H3W8G9_9BACT</name>
<dbReference type="EMBL" id="FNQN01000001">
    <property type="protein sequence ID" value="SDZ83395.1"/>
    <property type="molecule type" value="Genomic_DNA"/>
</dbReference>
<accession>A0A1H3W8G9</accession>
<evidence type="ECO:0000313" key="3">
    <source>
        <dbReference type="Proteomes" id="UP000199409"/>
    </source>
</evidence>
<dbReference type="STRING" id="37625.SAMN05660420_00535"/>
<dbReference type="Gene3D" id="3.30.420.130">
    <property type="entry name" value="Dinitrogenase iron-molybdenum cofactor biosynthesis domain"/>
    <property type="match status" value="2"/>
</dbReference>
<dbReference type="Pfam" id="PF02579">
    <property type="entry name" value="Nitro_FeMo-Co"/>
    <property type="match status" value="2"/>
</dbReference>